<keyword evidence="2" id="KW-0731">Sigma factor</keyword>
<dbReference type="PROSITE" id="PS00715">
    <property type="entry name" value="SIGMA70_1"/>
    <property type="match status" value="1"/>
</dbReference>
<dbReference type="InterPro" id="IPR014284">
    <property type="entry name" value="RNA_pol_sigma-70_dom"/>
</dbReference>
<organism evidence="6">
    <name type="scientific">Desulfobacca acetoxidans</name>
    <dbReference type="NCBI Taxonomy" id="60893"/>
    <lineage>
        <taxon>Bacteria</taxon>
        <taxon>Pseudomonadati</taxon>
        <taxon>Thermodesulfobacteriota</taxon>
        <taxon>Desulfobaccia</taxon>
        <taxon>Desulfobaccales</taxon>
        <taxon>Desulfobaccaceae</taxon>
        <taxon>Desulfobacca</taxon>
    </lineage>
</organism>
<dbReference type="NCBIfam" id="NF005413">
    <property type="entry name" value="PRK06986.1"/>
    <property type="match status" value="1"/>
</dbReference>
<evidence type="ECO:0000313" key="6">
    <source>
        <dbReference type="EMBL" id="HGF33719.1"/>
    </source>
</evidence>
<dbReference type="Gene3D" id="1.20.140.160">
    <property type="match status" value="1"/>
</dbReference>
<dbReference type="EMBL" id="DTMF01000129">
    <property type="protein sequence ID" value="HGF33719.1"/>
    <property type="molecule type" value="Genomic_DNA"/>
</dbReference>
<dbReference type="AlphaFoldDB" id="A0A7C3V6X1"/>
<dbReference type="GO" id="GO:0003899">
    <property type="term" value="F:DNA-directed RNA polymerase activity"/>
    <property type="evidence" value="ECO:0007669"/>
    <property type="project" value="InterPro"/>
</dbReference>
<dbReference type="NCBIfam" id="TIGR02937">
    <property type="entry name" value="sigma70-ECF"/>
    <property type="match status" value="1"/>
</dbReference>
<comment type="caution">
    <text evidence="6">The sequence shown here is derived from an EMBL/GenBank/DDBJ whole genome shotgun (WGS) entry which is preliminary data.</text>
</comment>
<reference evidence="6" key="1">
    <citation type="journal article" date="2020" name="mSystems">
        <title>Genome- and Community-Level Interaction Insights into Carbon Utilization and Element Cycling Functions of Hydrothermarchaeota in Hydrothermal Sediment.</title>
        <authorList>
            <person name="Zhou Z."/>
            <person name="Liu Y."/>
            <person name="Xu W."/>
            <person name="Pan J."/>
            <person name="Luo Z.H."/>
            <person name="Li M."/>
        </authorList>
    </citation>
    <scope>NUCLEOTIDE SEQUENCE [LARGE SCALE GENOMIC DNA]</scope>
    <source>
        <strain evidence="6">SpSt-897</strain>
    </source>
</reference>
<dbReference type="CDD" id="cd06171">
    <property type="entry name" value="Sigma70_r4"/>
    <property type="match status" value="1"/>
</dbReference>
<dbReference type="InterPro" id="IPR007627">
    <property type="entry name" value="RNA_pol_sigma70_r2"/>
</dbReference>
<evidence type="ECO:0000259" key="5">
    <source>
        <dbReference type="PROSITE" id="PS00715"/>
    </source>
</evidence>
<dbReference type="PRINTS" id="PR00046">
    <property type="entry name" value="SIGMA70FCT"/>
</dbReference>
<keyword evidence="4" id="KW-0804">Transcription</keyword>
<evidence type="ECO:0000256" key="4">
    <source>
        <dbReference type="ARBA" id="ARBA00023163"/>
    </source>
</evidence>
<dbReference type="InterPro" id="IPR012845">
    <property type="entry name" value="RNA_pol_sigma_FliA_WhiG"/>
</dbReference>
<dbReference type="InterPro" id="IPR000943">
    <property type="entry name" value="RNA_pol_sigma70"/>
</dbReference>
<dbReference type="GO" id="GO:0016987">
    <property type="term" value="F:sigma factor activity"/>
    <property type="evidence" value="ECO:0007669"/>
    <property type="project" value="UniProtKB-KW"/>
</dbReference>
<evidence type="ECO:0000256" key="1">
    <source>
        <dbReference type="ARBA" id="ARBA00023015"/>
    </source>
</evidence>
<dbReference type="InterPro" id="IPR007630">
    <property type="entry name" value="RNA_pol_sigma70_r4"/>
</dbReference>
<keyword evidence="1" id="KW-0805">Transcription regulation</keyword>
<gene>
    <name evidence="6" type="ORF">ENW96_04920</name>
</gene>
<evidence type="ECO:0000256" key="3">
    <source>
        <dbReference type="ARBA" id="ARBA00023125"/>
    </source>
</evidence>
<evidence type="ECO:0000256" key="2">
    <source>
        <dbReference type="ARBA" id="ARBA00023082"/>
    </source>
</evidence>
<dbReference type="InterPro" id="IPR013324">
    <property type="entry name" value="RNA_pol_sigma_r3/r4-like"/>
</dbReference>
<accession>A0A7C3V6X1</accession>
<dbReference type="SUPFAM" id="SSF88659">
    <property type="entry name" value="Sigma3 and sigma4 domains of RNA polymerase sigma factors"/>
    <property type="match status" value="2"/>
</dbReference>
<dbReference type="InterPro" id="IPR013325">
    <property type="entry name" value="RNA_pol_sigma_r2"/>
</dbReference>
<feature type="domain" description="RNA polymerase sigma-70" evidence="5">
    <location>
        <begin position="57"/>
        <end position="70"/>
    </location>
</feature>
<dbReference type="Gene3D" id="1.10.1740.10">
    <property type="match status" value="1"/>
</dbReference>
<dbReference type="PANTHER" id="PTHR30385:SF7">
    <property type="entry name" value="RNA POLYMERASE SIGMA FACTOR FLIA"/>
    <property type="match status" value="1"/>
</dbReference>
<dbReference type="GO" id="GO:0006352">
    <property type="term" value="P:DNA-templated transcription initiation"/>
    <property type="evidence" value="ECO:0007669"/>
    <property type="project" value="InterPro"/>
</dbReference>
<dbReference type="Pfam" id="PF04545">
    <property type="entry name" value="Sigma70_r4"/>
    <property type="match status" value="1"/>
</dbReference>
<dbReference type="PIRSF" id="PIRSF000770">
    <property type="entry name" value="RNA_pol_sigma-SigE/K"/>
    <property type="match status" value="1"/>
</dbReference>
<dbReference type="NCBIfam" id="TIGR02479">
    <property type="entry name" value="FliA_WhiG"/>
    <property type="match status" value="1"/>
</dbReference>
<proteinExistence type="predicted"/>
<sequence length="266" mass="30720">MKKQALAQSQVTPVHEHWPEKVDLSWQEQMVMQYAPLIKYIAGRLALRLPSHISLDDLISSGIIGLIDAIHKFDPGKNISFKTYAEFRIKGAILDELRSLDWIPRSVRKKSHVLEKTYAELEKNLGRPAEPEEVCSALGIEMEEFYQLLDETKSVSLVDLEGVWKAIRTGPELSENELPETLLDEKVRDPFLALHFAELQDIMVKAIDTLPDKEKLLISLYYYEELTMKEIGQIMGYTESRISQLHTQAMFRLRGKLREYFQAKDE</sequence>
<dbReference type="Pfam" id="PF04542">
    <property type="entry name" value="Sigma70_r2"/>
    <property type="match status" value="1"/>
</dbReference>
<protein>
    <submittedName>
        <fullName evidence="6">FliA/WhiG family RNA polymerase sigma factor</fullName>
    </submittedName>
</protein>
<dbReference type="PANTHER" id="PTHR30385">
    <property type="entry name" value="SIGMA FACTOR F FLAGELLAR"/>
    <property type="match status" value="1"/>
</dbReference>
<name>A0A7C3V6X1_9BACT</name>
<keyword evidence="3" id="KW-0238">DNA-binding</keyword>
<dbReference type="SUPFAM" id="SSF88946">
    <property type="entry name" value="Sigma2 domain of RNA polymerase sigma factors"/>
    <property type="match status" value="1"/>
</dbReference>
<dbReference type="GO" id="GO:0003677">
    <property type="term" value="F:DNA binding"/>
    <property type="evidence" value="ECO:0007669"/>
    <property type="project" value="UniProtKB-KW"/>
</dbReference>